<reference evidence="2 3" key="1">
    <citation type="submission" date="2007-06" db="EMBL/GenBank/DDBJ databases">
        <authorList>
            <person name="Shimkets L."/>
            <person name="Ferriera S."/>
            <person name="Johnson J."/>
            <person name="Kravitz S."/>
            <person name="Beeson K."/>
            <person name="Sutton G."/>
            <person name="Rogers Y.-H."/>
            <person name="Friedman R."/>
            <person name="Frazier M."/>
            <person name="Venter J.C."/>
        </authorList>
    </citation>
    <scope>NUCLEOTIDE SEQUENCE [LARGE SCALE GENOMIC DNA]</scope>
    <source>
        <strain evidence="2 3">SIR-1</strain>
    </source>
</reference>
<dbReference type="Proteomes" id="UP000005801">
    <property type="component" value="Unassembled WGS sequence"/>
</dbReference>
<dbReference type="SUPFAM" id="SSF52540">
    <property type="entry name" value="P-loop containing nucleoside triphosphate hydrolases"/>
    <property type="match status" value="1"/>
</dbReference>
<protein>
    <submittedName>
        <fullName evidence="2">Uncharacterized protein</fullName>
    </submittedName>
</protein>
<keyword evidence="3" id="KW-1185">Reference proteome</keyword>
<dbReference type="Pfam" id="PF13671">
    <property type="entry name" value="AAA_33"/>
    <property type="match status" value="1"/>
</dbReference>
<sequence length="539" mass="58167">MDLDALIAACTDGASPTRVRRRRGSVEIEARGRSFEAPLAVRGIGRVGGARLRAQLELNEAITPELERRLWRLESAGADAPRLRETSRDPGAFELEAEALVVESPALPARASFEALLAERRIQRPELWTLAEFLATLPRPQGDAPTSRALGARVPTAAALGAALEDAVETLSSALSRAPSTSATRDLRERLRALILANDAEGLGLAEAQPAAAGLSLGDLRLADLFCLDALAPTGELAPELARLGRARQWVFVDRLDAPDHPRWLDPLADLGALVVQLDQLGDFTCAEHLVPDFVAALQPQRRGRSTRRDDSASVASRRSRLDIYAGLHAMHRALEHELGGPELDQWLRLALSRLAMPAQRPGLVLVSGLPGVGKSVLARGLRETAEFAWIWGDELAKRLGQDPDSAALYDACLTRAGEICSGGGRALVDAGFVTDVQRQRFIEAAHSWGVPVLLLVVDVPPAVARERLITQLRERAPEARQTQLEAELERAWSAHVAARRAWVPVDVHACRSATLDGSGDVRSLLAQASWALTNAGML</sequence>
<dbReference type="PROSITE" id="PS00070">
    <property type="entry name" value="ALDEHYDE_DEHYDR_CYS"/>
    <property type="match status" value="1"/>
</dbReference>
<dbReference type="EMBL" id="ABCS01000124">
    <property type="protein sequence ID" value="EDM74574.1"/>
    <property type="molecule type" value="Genomic_DNA"/>
</dbReference>
<proteinExistence type="predicted"/>
<evidence type="ECO:0000313" key="2">
    <source>
        <dbReference type="EMBL" id="EDM74574.1"/>
    </source>
</evidence>
<dbReference type="Gene3D" id="3.40.50.300">
    <property type="entry name" value="P-loop containing nucleotide triphosphate hydrolases"/>
    <property type="match status" value="1"/>
</dbReference>
<dbReference type="eggNOG" id="COG0645">
    <property type="taxonomic scope" value="Bacteria"/>
</dbReference>
<dbReference type="GO" id="GO:0016491">
    <property type="term" value="F:oxidoreductase activity"/>
    <property type="evidence" value="ECO:0007669"/>
    <property type="project" value="UniProtKB-KW"/>
</dbReference>
<dbReference type="AlphaFoldDB" id="A6GHS8"/>
<evidence type="ECO:0000256" key="1">
    <source>
        <dbReference type="ARBA" id="ARBA00023002"/>
    </source>
</evidence>
<comment type="caution">
    <text evidence="2">The sequence shown here is derived from an EMBL/GenBank/DDBJ whole genome shotgun (WGS) entry which is preliminary data.</text>
</comment>
<keyword evidence="1" id="KW-0560">Oxidoreductase</keyword>
<accession>A6GHS8</accession>
<name>A6GHS8_9BACT</name>
<dbReference type="InterPro" id="IPR016160">
    <property type="entry name" value="Ald_DH_CS_CYS"/>
</dbReference>
<dbReference type="RefSeq" id="WP_006976264.1">
    <property type="nucleotide sequence ID" value="NZ_ABCS01000124.1"/>
</dbReference>
<organism evidence="2 3">
    <name type="scientific">Plesiocystis pacifica SIR-1</name>
    <dbReference type="NCBI Taxonomy" id="391625"/>
    <lineage>
        <taxon>Bacteria</taxon>
        <taxon>Pseudomonadati</taxon>
        <taxon>Myxococcota</taxon>
        <taxon>Polyangia</taxon>
        <taxon>Nannocystales</taxon>
        <taxon>Nannocystaceae</taxon>
        <taxon>Plesiocystis</taxon>
    </lineage>
</organism>
<dbReference type="InterPro" id="IPR027417">
    <property type="entry name" value="P-loop_NTPase"/>
</dbReference>
<gene>
    <name evidence="2" type="ORF">PPSIR1_28661</name>
</gene>
<dbReference type="STRING" id="391625.PPSIR1_28661"/>
<evidence type="ECO:0000313" key="3">
    <source>
        <dbReference type="Proteomes" id="UP000005801"/>
    </source>
</evidence>